<reference evidence="13" key="1">
    <citation type="submission" date="2022-11" db="UniProtKB">
        <authorList>
            <consortium name="WormBaseParasite"/>
        </authorList>
    </citation>
    <scope>IDENTIFICATION</scope>
</reference>
<comment type="similarity">
    <text evidence="2">Belongs to the nuclear hormone receptor family.</text>
</comment>
<evidence type="ECO:0000256" key="5">
    <source>
        <dbReference type="ARBA" id="ARBA00022833"/>
    </source>
</evidence>
<evidence type="ECO:0000256" key="4">
    <source>
        <dbReference type="ARBA" id="ARBA00022771"/>
    </source>
</evidence>
<evidence type="ECO:0000313" key="13">
    <source>
        <dbReference type="WBParaSite" id="jg26544"/>
    </source>
</evidence>
<dbReference type="Pfam" id="PF00105">
    <property type="entry name" value="zf-C4"/>
    <property type="match status" value="1"/>
</dbReference>
<keyword evidence="9" id="KW-0675">Receptor</keyword>
<name>A0A915E7E3_9BILA</name>
<dbReference type="PROSITE" id="PS51030">
    <property type="entry name" value="NUCLEAR_REC_DBD_2"/>
    <property type="match status" value="1"/>
</dbReference>
<keyword evidence="3" id="KW-0479">Metal-binding</keyword>
<keyword evidence="4" id="KW-0863">Zinc-finger</keyword>
<dbReference type="GO" id="GO:0003700">
    <property type="term" value="F:DNA-binding transcription factor activity"/>
    <property type="evidence" value="ECO:0007669"/>
    <property type="project" value="InterPro"/>
</dbReference>
<evidence type="ECO:0000256" key="8">
    <source>
        <dbReference type="ARBA" id="ARBA00023163"/>
    </source>
</evidence>
<protein>
    <submittedName>
        <fullName evidence="13">Nuclear receptor domain-containing protein</fullName>
    </submittedName>
</protein>
<dbReference type="Proteomes" id="UP000887574">
    <property type="component" value="Unplaced"/>
</dbReference>
<dbReference type="AlphaFoldDB" id="A0A915E7E3"/>
<evidence type="ECO:0000256" key="10">
    <source>
        <dbReference type="ARBA" id="ARBA00023242"/>
    </source>
</evidence>
<evidence type="ECO:0000259" key="11">
    <source>
        <dbReference type="PROSITE" id="PS51030"/>
    </source>
</evidence>
<keyword evidence="7" id="KW-0238">DNA-binding</keyword>
<keyword evidence="6" id="KW-0805">Transcription regulation</keyword>
<accession>A0A915E7E3</accession>
<dbReference type="InterPro" id="IPR013088">
    <property type="entry name" value="Znf_NHR/GATA"/>
</dbReference>
<dbReference type="GO" id="GO:0000978">
    <property type="term" value="F:RNA polymerase II cis-regulatory region sequence-specific DNA binding"/>
    <property type="evidence" value="ECO:0007669"/>
    <property type="project" value="InterPro"/>
</dbReference>
<comment type="subcellular location">
    <subcellularLocation>
        <location evidence="1">Nucleus</location>
    </subcellularLocation>
</comment>
<proteinExistence type="inferred from homology"/>
<dbReference type="SMART" id="SM00399">
    <property type="entry name" value="ZnF_C4"/>
    <property type="match status" value="1"/>
</dbReference>
<feature type="domain" description="Nuclear receptor" evidence="11">
    <location>
        <begin position="19"/>
        <end position="95"/>
    </location>
</feature>
<keyword evidence="12" id="KW-1185">Reference proteome</keyword>
<dbReference type="Gene3D" id="3.30.50.10">
    <property type="entry name" value="Erythroid Transcription Factor GATA-1, subunit A"/>
    <property type="match status" value="1"/>
</dbReference>
<dbReference type="InterPro" id="IPR050274">
    <property type="entry name" value="Nuclear_hormone_rcpt_NR2"/>
</dbReference>
<evidence type="ECO:0000256" key="3">
    <source>
        <dbReference type="ARBA" id="ARBA00022723"/>
    </source>
</evidence>
<keyword evidence="8" id="KW-0804">Transcription</keyword>
<evidence type="ECO:0000313" key="12">
    <source>
        <dbReference type="Proteomes" id="UP000887574"/>
    </source>
</evidence>
<keyword evidence="10" id="KW-0539">Nucleus</keyword>
<dbReference type="WBParaSite" id="jg26544">
    <property type="protein sequence ID" value="jg26544"/>
    <property type="gene ID" value="jg26544"/>
</dbReference>
<dbReference type="PRINTS" id="PR00047">
    <property type="entry name" value="STROIDFINGER"/>
</dbReference>
<evidence type="ECO:0000256" key="6">
    <source>
        <dbReference type="ARBA" id="ARBA00023015"/>
    </source>
</evidence>
<dbReference type="InterPro" id="IPR049636">
    <property type="entry name" value="HNF4-like_DBD"/>
</dbReference>
<evidence type="ECO:0000256" key="7">
    <source>
        <dbReference type="ARBA" id="ARBA00023125"/>
    </source>
</evidence>
<dbReference type="CDD" id="cd06960">
    <property type="entry name" value="NR_DBD_HNF4A"/>
    <property type="match status" value="1"/>
</dbReference>
<evidence type="ECO:0000256" key="1">
    <source>
        <dbReference type="ARBA" id="ARBA00004123"/>
    </source>
</evidence>
<evidence type="ECO:0000256" key="9">
    <source>
        <dbReference type="ARBA" id="ARBA00023170"/>
    </source>
</evidence>
<organism evidence="12 13">
    <name type="scientific">Ditylenchus dipsaci</name>
    <dbReference type="NCBI Taxonomy" id="166011"/>
    <lineage>
        <taxon>Eukaryota</taxon>
        <taxon>Metazoa</taxon>
        <taxon>Ecdysozoa</taxon>
        <taxon>Nematoda</taxon>
        <taxon>Chromadorea</taxon>
        <taxon>Rhabditida</taxon>
        <taxon>Tylenchina</taxon>
        <taxon>Tylenchomorpha</taxon>
        <taxon>Sphaerularioidea</taxon>
        <taxon>Anguinidae</taxon>
        <taxon>Anguininae</taxon>
        <taxon>Ditylenchus</taxon>
    </lineage>
</organism>
<dbReference type="GO" id="GO:0008270">
    <property type="term" value="F:zinc ion binding"/>
    <property type="evidence" value="ECO:0007669"/>
    <property type="project" value="UniProtKB-KW"/>
</dbReference>
<keyword evidence="5" id="KW-0862">Zinc</keyword>
<dbReference type="PANTHER" id="PTHR24083">
    <property type="entry name" value="NUCLEAR HORMONE RECEPTOR"/>
    <property type="match status" value="1"/>
</dbReference>
<dbReference type="InterPro" id="IPR001628">
    <property type="entry name" value="Znf_hrmn_rcpt"/>
</dbReference>
<dbReference type="GO" id="GO:0005634">
    <property type="term" value="C:nucleus"/>
    <property type="evidence" value="ECO:0007669"/>
    <property type="project" value="UniProtKB-SubCell"/>
</dbReference>
<dbReference type="SUPFAM" id="SSF57716">
    <property type="entry name" value="Glucocorticoid receptor-like (DNA-binding domain)"/>
    <property type="match status" value="1"/>
</dbReference>
<sequence length="168" mass="18967">MESIESPGKDQELAMHQKPDIIKVCGSPNHGTHFGVLSCRACSSFFRRTIFERKTYKCWKRNNCDILKAGMRNACRACRLQHCLRAGMRAEQDANIEPSTIDQSPPGLLCASKVVKLAIELNLETPLLDHYALGMRNFNIGQRSLFTIDNPSTIFLHSSTNMSIRRNI</sequence>
<evidence type="ECO:0000256" key="2">
    <source>
        <dbReference type="ARBA" id="ARBA00005993"/>
    </source>
</evidence>